<evidence type="ECO:0000313" key="2">
    <source>
        <dbReference type="EMBL" id="RXF72862.1"/>
    </source>
</evidence>
<dbReference type="PANTHER" id="PTHR43236:SF1">
    <property type="entry name" value="BLL7220 PROTEIN"/>
    <property type="match status" value="1"/>
</dbReference>
<dbReference type="CDD" id="cd00093">
    <property type="entry name" value="HTH_XRE"/>
    <property type="match status" value="1"/>
</dbReference>
<dbReference type="RefSeq" id="WP_128778024.1">
    <property type="nucleotide sequence ID" value="NZ_RYFI01000012.1"/>
</dbReference>
<dbReference type="SMART" id="SM00530">
    <property type="entry name" value="HTH_XRE"/>
    <property type="match status" value="1"/>
</dbReference>
<evidence type="ECO:0000313" key="3">
    <source>
        <dbReference type="Proteomes" id="UP000289708"/>
    </source>
</evidence>
<dbReference type="AlphaFoldDB" id="A0A4V1KJ40"/>
<dbReference type="SUPFAM" id="SSF47413">
    <property type="entry name" value="lambda repressor-like DNA-binding domains"/>
    <property type="match status" value="1"/>
</dbReference>
<dbReference type="Gene3D" id="1.10.260.40">
    <property type="entry name" value="lambda repressor-like DNA-binding domains"/>
    <property type="match status" value="1"/>
</dbReference>
<dbReference type="Pfam" id="PF01381">
    <property type="entry name" value="HTH_3"/>
    <property type="match status" value="1"/>
</dbReference>
<name>A0A4V1KJ40_9HYPH</name>
<dbReference type="OrthoDB" id="5659783at2"/>
<comment type="caution">
    <text evidence="2">The sequence shown here is derived from an EMBL/GenBank/DDBJ whole genome shotgun (WGS) entry which is preliminary data.</text>
</comment>
<accession>A0A4V1KJ40</accession>
<dbReference type="Proteomes" id="UP000289708">
    <property type="component" value="Unassembled WGS sequence"/>
</dbReference>
<evidence type="ECO:0000259" key="1">
    <source>
        <dbReference type="PROSITE" id="PS50943"/>
    </source>
</evidence>
<dbReference type="PROSITE" id="PS50943">
    <property type="entry name" value="HTH_CROC1"/>
    <property type="match status" value="1"/>
</dbReference>
<proteinExistence type="predicted"/>
<dbReference type="InterPro" id="IPR052345">
    <property type="entry name" value="Rad_response_metalloprotease"/>
</dbReference>
<dbReference type="PANTHER" id="PTHR43236">
    <property type="entry name" value="ANTITOXIN HIGA1"/>
    <property type="match status" value="1"/>
</dbReference>
<dbReference type="InterPro" id="IPR010982">
    <property type="entry name" value="Lambda_DNA-bd_dom_sf"/>
</dbReference>
<gene>
    <name evidence="2" type="ORF">EK403_13620</name>
</gene>
<sequence>MLTNVSFWRTAEGWLLARGRRQCVAAARMVTVINDKITLCATYFMCLNVEDGRSEMSLGNRIRMARHQRDWSQAELAAAVGTSQTCVHNWEADNTYPRPANLQALAGALGVPILFLEEGEGGISMGQTVDEVLAAAKIELARVLKTKPSKIKLSMRVES</sequence>
<dbReference type="InterPro" id="IPR001387">
    <property type="entry name" value="Cro/C1-type_HTH"/>
</dbReference>
<keyword evidence="3" id="KW-1185">Reference proteome</keyword>
<dbReference type="GO" id="GO:0003677">
    <property type="term" value="F:DNA binding"/>
    <property type="evidence" value="ECO:0007669"/>
    <property type="project" value="InterPro"/>
</dbReference>
<protein>
    <submittedName>
        <fullName evidence="2">XRE family transcriptional regulator</fullName>
    </submittedName>
</protein>
<feature type="domain" description="HTH cro/C1-type" evidence="1">
    <location>
        <begin position="62"/>
        <end position="116"/>
    </location>
</feature>
<dbReference type="EMBL" id="RYFI01000012">
    <property type="protein sequence ID" value="RXF72862.1"/>
    <property type="molecule type" value="Genomic_DNA"/>
</dbReference>
<reference evidence="2 3" key="1">
    <citation type="submission" date="2018-12" db="EMBL/GenBank/DDBJ databases">
        <title>bacterium Hansschlegelia zhihuaiae S113.</title>
        <authorList>
            <person name="He J."/>
        </authorList>
    </citation>
    <scope>NUCLEOTIDE SEQUENCE [LARGE SCALE GENOMIC DNA]</scope>
    <source>
        <strain evidence="2 3">S 113</strain>
    </source>
</reference>
<organism evidence="2 3">
    <name type="scientific">Hansschlegelia zhihuaiae</name>
    <dbReference type="NCBI Taxonomy" id="405005"/>
    <lineage>
        <taxon>Bacteria</taxon>
        <taxon>Pseudomonadati</taxon>
        <taxon>Pseudomonadota</taxon>
        <taxon>Alphaproteobacteria</taxon>
        <taxon>Hyphomicrobiales</taxon>
        <taxon>Methylopilaceae</taxon>
        <taxon>Hansschlegelia</taxon>
    </lineage>
</organism>